<protein>
    <submittedName>
        <fullName evidence="3">Uncharacterized protein</fullName>
    </submittedName>
</protein>
<evidence type="ECO:0000256" key="1">
    <source>
        <dbReference type="SAM" id="Coils"/>
    </source>
</evidence>
<accession>A0A165LKH4</accession>
<proteinExistence type="predicted"/>
<reference evidence="3 4" key="1">
    <citation type="journal article" date="2016" name="Mol. Biol. Evol.">
        <title>Comparative Genomics of Early-Diverging Mushroom-Forming Fungi Provides Insights into the Origins of Lignocellulose Decay Capabilities.</title>
        <authorList>
            <person name="Nagy L.G."/>
            <person name="Riley R."/>
            <person name="Tritt A."/>
            <person name="Adam C."/>
            <person name="Daum C."/>
            <person name="Floudas D."/>
            <person name="Sun H."/>
            <person name="Yadav J.S."/>
            <person name="Pangilinan J."/>
            <person name="Larsson K.H."/>
            <person name="Matsuura K."/>
            <person name="Barry K."/>
            <person name="Labutti K."/>
            <person name="Kuo R."/>
            <person name="Ohm R.A."/>
            <person name="Bhattacharya S.S."/>
            <person name="Shirouzu T."/>
            <person name="Yoshinaga Y."/>
            <person name="Martin F.M."/>
            <person name="Grigoriev I.V."/>
            <person name="Hibbett D.S."/>
        </authorList>
    </citation>
    <scope>NUCLEOTIDE SEQUENCE [LARGE SCALE GENOMIC DNA]</scope>
    <source>
        <strain evidence="3 4">L-15889</strain>
    </source>
</reference>
<feature type="compositionally biased region" description="Polar residues" evidence="2">
    <location>
        <begin position="20"/>
        <end position="30"/>
    </location>
</feature>
<evidence type="ECO:0000256" key="2">
    <source>
        <dbReference type="SAM" id="MobiDB-lite"/>
    </source>
</evidence>
<feature type="region of interest" description="Disordered" evidence="2">
    <location>
        <begin position="1"/>
        <end position="30"/>
    </location>
</feature>
<name>A0A165LKH4_9APHY</name>
<evidence type="ECO:0000313" key="4">
    <source>
        <dbReference type="Proteomes" id="UP000076727"/>
    </source>
</evidence>
<gene>
    <name evidence="3" type="ORF">DAEQUDRAFT_732473</name>
</gene>
<organism evidence="3 4">
    <name type="scientific">Daedalea quercina L-15889</name>
    <dbReference type="NCBI Taxonomy" id="1314783"/>
    <lineage>
        <taxon>Eukaryota</taxon>
        <taxon>Fungi</taxon>
        <taxon>Dikarya</taxon>
        <taxon>Basidiomycota</taxon>
        <taxon>Agaricomycotina</taxon>
        <taxon>Agaricomycetes</taxon>
        <taxon>Polyporales</taxon>
        <taxon>Fomitopsis</taxon>
    </lineage>
</organism>
<keyword evidence="1" id="KW-0175">Coiled coil</keyword>
<dbReference type="Proteomes" id="UP000076727">
    <property type="component" value="Unassembled WGS sequence"/>
</dbReference>
<keyword evidence="4" id="KW-1185">Reference proteome</keyword>
<dbReference type="AlphaFoldDB" id="A0A165LKH4"/>
<feature type="coiled-coil region" evidence="1">
    <location>
        <begin position="41"/>
        <end position="100"/>
    </location>
</feature>
<sequence>MAPEPHGSTQPPSPGSSQPDASRQMSATIQRSANDFVVLIENEKAKAREAAERQLAAAEQRNVQFRQQASAAMGAALNRARNAEEQARIAVATMQAKETEVGSMKEQISQLRE</sequence>
<dbReference type="EMBL" id="KV429125">
    <property type="protein sequence ID" value="KZT64539.1"/>
    <property type="molecule type" value="Genomic_DNA"/>
</dbReference>
<evidence type="ECO:0000313" key="3">
    <source>
        <dbReference type="EMBL" id="KZT64539.1"/>
    </source>
</evidence>
<feature type="compositionally biased region" description="Low complexity" evidence="2">
    <location>
        <begin position="7"/>
        <end position="19"/>
    </location>
</feature>